<comment type="caution">
    <text evidence="1">The sequence shown here is derived from an EMBL/GenBank/DDBJ whole genome shotgun (WGS) entry which is preliminary data.</text>
</comment>
<evidence type="ECO:0000313" key="1">
    <source>
        <dbReference type="EMBL" id="CAH3145956.1"/>
    </source>
</evidence>
<organism evidence="1 2">
    <name type="scientific">Porites lobata</name>
    <dbReference type="NCBI Taxonomy" id="104759"/>
    <lineage>
        <taxon>Eukaryota</taxon>
        <taxon>Metazoa</taxon>
        <taxon>Cnidaria</taxon>
        <taxon>Anthozoa</taxon>
        <taxon>Hexacorallia</taxon>
        <taxon>Scleractinia</taxon>
        <taxon>Fungiina</taxon>
        <taxon>Poritidae</taxon>
        <taxon>Porites</taxon>
    </lineage>
</organism>
<name>A0ABN8PKZ2_9CNID</name>
<accession>A0ABN8PKZ2</accession>
<keyword evidence="2" id="KW-1185">Reference proteome</keyword>
<evidence type="ECO:0000313" key="2">
    <source>
        <dbReference type="Proteomes" id="UP001159405"/>
    </source>
</evidence>
<feature type="non-terminal residue" evidence="1">
    <location>
        <position position="93"/>
    </location>
</feature>
<proteinExistence type="predicted"/>
<dbReference type="EMBL" id="CALNXK010000077">
    <property type="protein sequence ID" value="CAH3145956.1"/>
    <property type="molecule type" value="Genomic_DNA"/>
</dbReference>
<dbReference type="Proteomes" id="UP001159405">
    <property type="component" value="Unassembled WGS sequence"/>
</dbReference>
<gene>
    <name evidence="1" type="ORF">PLOB_00044836</name>
</gene>
<protein>
    <submittedName>
        <fullName evidence="1">Uncharacterized protein</fullName>
    </submittedName>
</protein>
<reference evidence="1 2" key="1">
    <citation type="submission" date="2022-05" db="EMBL/GenBank/DDBJ databases">
        <authorList>
            <consortium name="Genoscope - CEA"/>
            <person name="William W."/>
        </authorList>
    </citation>
    <scope>NUCLEOTIDE SEQUENCE [LARGE SCALE GENOMIC DNA]</scope>
</reference>
<sequence length="93" mass="10683">MPLDHACMTDQEFSCGFKQHPIGEYAVGLSKSNQSLHVQFRLLREAQKLFPRPADMKSTRVRRELIIIGTAKELPSRRNAANYEIEHSAWIES</sequence>